<feature type="region of interest" description="Disordered" evidence="1">
    <location>
        <begin position="49"/>
        <end position="68"/>
    </location>
</feature>
<dbReference type="AlphaFoldDB" id="A0A0F9PGI8"/>
<organism evidence="2">
    <name type="scientific">marine sediment metagenome</name>
    <dbReference type="NCBI Taxonomy" id="412755"/>
    <lineage>
        <taxon>unclassified sequences</taxon>
        <taxon>metagenomes</taxon>
        <taxon>ecological metagenomes</taxon>
    </lineage>
</organism>
<accession>A0A0F9PGI8</accession>
<protein>
    <submittedName>
        <fullName evidence="2">Uncharacterized protein</fullName>
    </submittedName>
</protein>
<evidence type="ECO:0000256" key="1">
    <source>
        <dbReference type="SAM" id="MobiDB-lite"/>
    </source>
</evidence>
<proteinExistence type="predicted"/>
<name>A0A0F9PGI8_9ZZZZ</name>
<dbReference type="EMBL" id="LAZR01002370">
    <property type="protein sequence ID" value="KKN30935.1"/>
    <property type="molecule type" value="Genomic_DNA"/>
</dbReference>
<reference evidence="2" key="1">
    <citation type="journal article" date="2015" name="Nature">
        <title>Complex archaea that bridge the gap between prokaryotes and eukaryotes.</title>
        <authorList>
            <person name="Spang A."/>
            <person name="Saw J.H."/>
            <person name="Jorgensen S.L."/>
            <person name="Zaremba-Niedzwiedzka K."/>
            <person name="Martijn J."/>
            <person name="Lind A.E."/>
            <person name="van Eijk R."/>
            <person name="Schleper C."/>
            <person name="Guy L."/>
            <person name="Ettema T.J."/>
        </authorList>
    </citation>
    <scope>NUCLEOTIDE SEQUENCE</scope>
</reference>
<evidence type="ECO:0000313" key="2">
    <source>
        <dbReference type="EMBL" id="KKN30935.1"/>
    </source>
</evidence>
<comment type="caution">
    <text evidence="2">The sequence shown here is derived from an EMBL/GenBank/DDBJ whole genome shotgun (WGS) entry which is preliminary data.</text>
</comment>
<sequence>MLMGFFLVSQVKATTDTPLARIQISWKRRGVVHNESFTLEELLSCLSETTTGERTRPQGDYTDIADLP</sequence>
<gene>
    <name evidence="2" type="ORF">LCGC14_0829260</name>
</gene>